<proteinExistence type="predicted"/>
<name>L1IH36_GUITC</name>
<dbReference type="EMBL" id="JH993088">
    <property type="protein sequence ID" value="EKX35548.1"/>
    <property type="molecule type" value="Genomic_DNA"/>
</dbReference>
<organism evidence="1">
    <name type="scientific">Guillardia theta (strain CCMP2712)</name>
    <name type="common">Cryptophyte</name>
    <dbReference type="NCBI Taxonomy" id="905079"/>
    <lineage>
        <taxon>Eukaryota</taxon>
        <taxon>Cryptophyceae</taxon>
        <taxon>Pyrenomonadales</taxon>
        <taxon>Geminigeraceae</taxon>
        <taxon>Guillardia</taxon>
    </lineage>
</organism>
<dbReference type="KEGG" id="gtt:GUITHDRAFT_155442"/>
<keyword evidence="3" id="KW-1185">Reference proteome</keyword>
<dbReference type="RefSeq" id="XP_005822528.1">
    <property type="nucleotide sequence ID" value="XM_005822471.1"/>
</dbReference>
<dbReference type="AlphaFoldDB" id="L1IH36"/>
<evidence type="ECO:0000313" key="3">
    <source>
        <dbReference type="Proteomes" id="UP000011087"/>
    </source>
</evidence>
<dbReference type="EnsemblProtists" id="EKX35548">
    <property type="protein sequence ID" value="EKX35548"/>
    <property type="gene ID" value="GUITHDRAFT_155442"/>
</dbReference>
<accession>L1IH36</accession>
<sequence length="73" mass="8326">MKVMTKRSMQTCNVDERDPLRNRLTLLQSSGPKSSYKSRSGRRMRFISLTLCRRVNKEKASQEATCSEEAGKG</sequence>
<reference evidence="2" key="3">
    <citation type="submission" date="2016-03" db="UniProtKB">
        <authorList>
            <consortium name="EnsemblProtists"/>
        </authorList>
    </citation>
    <scope>IDENTIFICATION</scope>
</reference>
<protein>
    <submittedName>
        <fullName evidence="1 2">Uncharacterized protein</fullName>
    </submittedName>
</protein>
<evidence type="ECO:0000313" key="1">
    <source>
        <dbReference type="EMBL" id="EKX35548.1"/>
    </source>
</evidence>
<evidence type="ECO:0000313" key="2">
    <source>
        <dbReference type="EnsemblProtists" id="EKX35548"/>
    </source>
</evidence>
<reference evidence="3" key="2">
    <citation type="submission" date="2012-11" db="EMBL/GenBank/DDBJ databases">
        <authorList>
            <person name="Kuo A."/>
            <person name="Curtis B.A."/>
            <person name="Tanifuji G."/>
            <person name="Burki F."/>
            <person name="Gruber A."/>
            <person name="Irimia M."/>
            <person name="Maruyama S."/>
            <person name="Arias M.C."/>
            <person name="Ball S.G."/>
            <person name="Gile G.H."/>
            <person name="Hirakawa Y."/>
            <person name="Hopkins J.F."/>
            <person name="Rensing S.A."/>
            <person name="Schmutz J."/>
            <person name="Symeonidi A."/>
            <person name="Elias M."/>
            <person name="Eveleigh R.J."/>
            <person name="Herman E.K."/>
            <person name="Klute M.J."/>
            <person name="Nakayama T."/>
            <person name="Obornik M."/>
            <person name="Reyes-Prieto A."/>
            <person name="Armbrust E.V."/>
            <person name="Aves S.J."/>
            <person name="Beiko R.G."/>
            <person name="Coutinho P."/>
            <person name="Dacks J.B."/>
            <person name="Durnford D.G."/>
            <person name="Fast N.M."/>
            <person name="Green B.R."/>
            <person name="Grisdale C."/>
            <person name="Hempe F."/>
            <person name="Henrissat B."/>
            <person name="Hoppner M.P."/>
            <person name="Ishida K.-I."/>
            <person name="Kim E."/>
            <person name="Koreny L."/>
            <person name="Kroth P.G."/>
            <person name="Liu Y."/>
            <person name="Malik S.-B."/>
            <person name="Maier U.G."/>
            <person name="McRose D."/>
            <person name="Mock T."/>
            <person name="Neilson J.A."/>
            <person name="Onodera N.T."/>
            <person name="Poole A.M."/>
            <person name="Pritham E.J."/>
            <person name="Richards T.A."/>
            <person name="Rocap G."/>
            <person name="Roy S.W."/>
            <person name="Sarai C."/>
            <person name="Schaack S."/>
            <person name="Shirato S."/>
            <person name="Slamovits C.H."/>
            <person name="Spencer D.F."/>
            <person name="Suzuki S."/>
            <person name="Worden A.Z."/>
            <person name="Zauner S."/>
            <person name="Barry K."/>
            <person name="Bell C."/>
            <person name="Bharti A.K."/>
            <person name="Crow J.A."/>
            <person name="Grimwood J."/>
            <person name="Kramer R."/>
            <person name="Lindquist E."/>
            <person name="Lucas S."/>
            <person name="Salamov A."/>
            <person name="McFadden G.I."/>
            <person name="Lane C.E."/>
            <person name="Keeling P.J."/>
            <person name="Gray M.W."/>
            <person name="Grigoriev I.V."/>
            <person name="Archibald J.M."/>
        </authorList>
    </citation>
    <scope>NUCLEOTIDE SEQUENCE</scope>
    <source>
        <strain evidence="3">CCMP2712</strain>
    </source>
</reference>
<reference evidence="1 3" key="1">
    <citation type="journal article" date="2012" name="Nature">
        <title>Algal genomes reveal evolutionary mosaicism and the fate of nucleomorphs.</title>
        <authorList>
            <consortium name="DOE Joint Genome Institute"/>
            <person name="Curtis B.A."/>
            <person name="Tanifuji G."/>
            <person name="Burki F."/>
            <person name="Gruber A."/>
            <person name="Irimia M."/>
            <person name="Maruyama S."/>
            <person name="Arias M.C."/>
            <person name="Ball S.G."/>
            <person name="Gile G.H."/>
            <person name="Hirakawa Y."/>
            <person name="Hopkins J.F."/>
            <person name="Kuo A."/>
            <person name="Rensing S.A."/>
            <person name="Schmutz J."/>
            <person name="Symeonidi A."/>
            <person name="Elias M."/>
            <person name="Eveleigh R.J."/>
            <person name="Herman E.K."/>
            <person name="Klute M.J."/>
            <person name="Nakayama T."/>
            <person name="Obornik M."/>
            <person name="Reyes-Prieto A."/>
            <person name="Armbrust E.V."/>
            <person name="Aves S.J."/>
            <person name="Beiko R.G."/>
            <person name="Coutinho P."/>
            <person name="Dacks J.B."/>
            <person name="Durnford D.G."/>
            <person name="Fast N.M."/>
            <person name="Green B.R."/>
            <person name="Grisdale C.J."/>
            <person name="Hempel F."/>
            <person name="Henrissat B."/>
            <person name="Hoppner M.P."/>
            <person name="Ishida K."/>
            <person name="Kim E."/>
            <person name="Koreny L."/>
            <person name="Kroth P.G."/>
            <person name="Liu Y."/>
            <person name="Malik S.B."/>
            <person name="Maier U.G."/>
            <person name="McRose D."/>
            <person name="Mock T."/>
            <person name="Neilson J.A."/>
            <person name="Onodera N.T."/>
            <person name="Poole A.M."/>
            <person name="Pritham E.J."/>
            <person name="Richards T.A."/>
            <person name="Rocap G."/>
            <person name="Roy S.W."/>
            <person name="Sarai C."/>
            <person name="Schaack S."/>
            <person name="Shirato S."/>
            <person name="Slamovits C.H."/>
            <person name="Spencer D.F."/>
            <person name="Suzuki S."/>
            <person name="Worden A.Z."/>
            <person name="Zauner S."/>
            <person name="Barry K."/>
            <person name="Bell C."/>
            <person name="Bharti A.K."/>
            <person name="Crow J.A."/>
            <person name="Grimwood J."/>
            <person name="Kramer R."/>
            <person name="Lindquist E."/>
            <person name="Lucas S."/>
            <person name="Salamov A."/>
            <person name="McFadden G.I."/>
            <person name="Lane C.E."/>
            <person name="Keeling P.J."/>
            <person name="Gray M.W."/>
            <person name="Grigoriev I.V."/>
            <person name="Archibald J.M."/>
        </authorList>
    </citation>
    <scope>NUCLEOTIDE SEQUENCE</scope>
    <source>
        <strain evidence="1 3">CCMP2712</strain>
    </source>
</reference>
<dbReference type="PaxDb" id="55529-EKX35548"/>
<dbReference type="GeneID" id="17292277"/>
<dbReference type="Proteomes" id="UP000011087">
    <property type="component" value="Unassembled WGS sequence"/>
</dbReference>
<gene>
    <name evidence="1" type="ORF">GUITHDRAFT_155442</name>
</gene>
<dbReference type="HOGENOM" id="CLU_2710068_0_0_1"/>